<organism evidence="4 6">
    <name type="scientific">Acidipropionibacterium acidipropionici</name>
    <dbReference type="NCBI Taxonomy" id="1748"/>
    <lineage>
        <taxon>Bacteria</taxon>
        <taxon>Bacillati</taxon>
        <taxon>Actinomycetota</taxon>
        <taxon>Actinomycetes</taxon>
        <taxon>Propionibacteriales</taxon>
        <taxon>Propionibacteriaceae</taxon>
        <taxon>Acidipropionibacterium</taxon>
    </lineage>
</organism>
<evidence type="ECO:0000256" key="2">
    <source>
        <dbReference type="SAM" id="MobiDB-lite"/>
    </source>
</evidence>
<proteinExistence type="predicted"/>
<dbReference type="Pfam" id="PF00665">
    <property type="entry name" value="rve"/>
    <property type="match status" value="1"/>
</dbReference>
<dbReference type="PANTHER" id="PTHR46889:SF4">
    <property type="entry name" value="TRANSPOSASE INSO FOR INSERTION SEQUENCE ELEMENT IS911B-RELATED"/>
    <property type="match status" value="1"/>
</dbReference>
<feature type="region of interest" description="Disordered" evidence="2">
    <location>
        <begin position="295"/>
        <end position="314"/>
    </location>
</feature>
<gene>
    <name evidence="5" type="ORF">A8L58_01890</name>
    <name evidence="4" type="ORF">AXH35_00420</name>
</gene>
<evidence type="ECO:0000313" key="6">
    <source>
        <dbReference type="Proteomes" id="UP000075221"/>
    </source>
</evidence>
<dbReference type="Pfam" id="PF13276">
    <property type="entry name" value="HTH_21"/>
    <property type="match status" value="1"/>
</dbReference>
<dbReference type="InterPro" id="IPR012337">
    <property type="entry name" value="RNaseH-like_sf"/>
</dbReference>
<feature type="domain" description="Integrase catalytic" evidence="3">
    <location>
        <begin position="118"/>
        <end position="298"/>
    </location>
</feature>
<evidence type="ECO:0000313" key="5">
    <source>
        <dbReference type="EMBL" id="AOZ45671.1"/>
    </source>
</evidence>
<dbReference type="SUPFAM" id="SSF53098">
    <property type="entry name" value="Ribonuclease H-like"/>
    <property type="match status" value="1"/>
</dbReference>
<reference evidence="5 7" key="1">
    <citation type="journal article" date="2016" name="Plant Dis.">
        <title>Improved production of propionic acid using genome shuffling.</title>
        <authorList>
            <person name="Luna-Flores C.H."/>
            <person name="Palfreyman R.W."/>
            <person name="Kromer J.O."/>
            <person name="Nielsen L.K."/>
            <person name="Marcellin E."/>
        </authorList>
    </citation>
    <scope>NUCLEOTIDE SEQUENCE [LARGE SCALE GENOMIC DNA]</scope>
    <source>
        <strain evidence="5 7">F3E8</strain>
    </source>
</reference>
<name>A0AAC8YCU5_9ACTN</name>
<dbReference type="GO" id="GO:0015074">
    <property type="term" value="P:DNA integration"/>
    <property type="evidence" value="ECO:0007669"/>
    <property type="project" value="InterPro"/>
</dbReference>
<dbReference type="Proteomes" id="UP000178666">
    <property type="component" value="Chromosome"/>
</dbReference>
<dbReference type="EMBL" id="CP014352">
    <property type="protein sequence ID" value="AMS04175.1"/>
    <property type="molecule type" value="Genomic_DNA"/>
</dbReference>
<accession>A0AAC8YCU5</accession>
<dbReference type="InterPro" id="IPR025948">
    <property type="entry name" value="HTH-like_dom"/>
</dbReference>
<protein>
    <submittedName>
        <fullName evidence="4">Integrase</fullName>
    </submittedName>
</protein>
<evidence type="ECO:0000259" key="3">
    <source>
        <dbReference type="PROSITE" id="PS50994"/>
    </source>
</evidence>
<dbReference type="PROSITE" id="PS50994">
    <property type="entry name" value="INTEGRASE"/>
    <property type="match status" value="1"/>
</dbReference>
<evidence type="ECO:0000256" key="1">
    <source>
        <dbReference type="ARBA" id="ARBA00002286"/>
    </source>
</evidence>
<dbReference type="EMBL" id="CP015970">
    <property type="protein sequence ID" value="AOZ45671.1"/>
    <property type="molecule type" value="Genomic_DNA"/>
</dbReference>
<evidence type="ECO:0000313" key="7">
    <source>
        <dbReference type="Proteomes" id="UP000178666"/>
    </source>
</evidence>
<evidence type="ECO:0000313" key="4">
    <source>
        <dbReference type="EMBL" id="AMS04175.1"/>
    </source>
</evidence>
<dbReference type="PANTHER" id="PTHR46889">
    <property type="entry name" value="TRANSPOSASE INSF FOR INSERTION SEQUENCE IS3B-RELATED"/>
    <property type="match status" value="1"/>
</dbReference>
<dbReference type="GO" id="GO:0003676">
    <property type="term" value="F:nucleic acid binding"/>
    <property type="evidence" value="ECO:0007669"/>
    <property type="project" value="InterPro"/>
</dbReference>
<dbReference type="NCBIfam" id="NF033516">
    <property type="entry name" value="transpos_IS3"/>
    <property type="match status" value="1"/>
</dbReference>
<comment type="function">
    <text evidence="1">Involved in the transposition of the insertion sequence.</text>
</comment>
<dbReference type="InterPro" id="IPR050900">
    <property type="entry name" value="Transposase_IS3/IS150/IS904"/>
</dbReference>
<dbReference type="InterPro" id="IPR048020">
    <property type="entry name" value="Transpos_IS3"/>
</dbReference>
<dbReference type="InterPro" id="IPR036397">
    <property type="entry name" value="RNaseH_sf"/>
</dbReference>
<dbReference type="InterPro" id="IPR001584">
    <property type="entry name" value="Integrase_cat-core"/>
</dbReference>
<keyword evidence="7" id="KW-1185">Reference proteome</keyword>
<dbReference type="Gene3D" id="3.30.420.10">
    <property type="entry name" value="Ribonuclease H-like superfamily/Ribonuclease H"/>
    <property type="match status" value="1"/>
</dbReference>
<sequence>MIIAFIDANKPDFGVEPICTTLAAAGHQIAPSTYYAARTRPRSARAARDEVIKAEITAIDHDNYQVFGARKMWVVVNHRDPFARGPVARCTTERLMRELGISGITRARSPHTTRSAPREACPDDLVERQFTASAANRLWVADITYVRTFTGWVYVAFVLDVFNREIVGWQVATSLYTALALDGLNMAIFLRRREGADLTGLVHHSDRGVQYRAIRYTQRLAEEEAVASVGSKGDSYDNAMAEALNSLYKAELICNKGPWTGIDDVEAATAGWVEWYNTRRPHSSLDYMTPRDWLAAHPDGLEPQAPDDSQNPAA</sequence>
<dbReference type="Proteomes" id="UP000075221">
    <property type="component" value="Chromosome"/>
</dbReference>
<reference evidence="4 6" key="2">
    <citation type="submission" date="2016-02" db="EMBL/GenBank/DDBJ databases">
        <title>Complete Genome Sequence of Propionibacterium acidipropionici ATCC 55737.</title>
        <authorList>
            <person name="Luna Flores C.H."/>
            <person name="Nielsen L.K."/>
            <person name="Marcellin E."/>
        </authorList>
    </citation>
    <scope>NUCLEOTIDE SEQUENCE [LARGE SCALE GENOMIC DNA]</scope>
    <source>
        <strain evidence="4 6">ATCC 55737</strain>
    </source>
</reference>
<dbReference type="AlphaFoldDB" id="A0AAC8YCU5"/>